<evidence type="ECO:0000256" key="1">
    <source>
        <dbReference type="ARBA" id="ARBA00022723"/>
    </source>
</evidence>
<dbReference type="PANTHER" id="PTHR40389">
    <property type="entry name" value="ENDOGENOUS RETROVIRUS GROUP K MEMBER 24 GAG POLYPROTEIN-RELATED"/>
    <property type="match status" value="1"/>
</dbReference>
<evidence type="ECO:0000256" key="3">
    <source>
        <dbReference type="ARBA" id="ARBA00022833"/>
    </source>
</evidence>
<gene>
    <name evidence="7" type="ORF">QTO34_009010</name>
</gene>
<dbReference type="PANTHER" id="PTHR40389:SF3">
    <property type="entry name" value="IGE-BINDING PROTEIN"/>
    <property type="match status" value="1"/>
</dbReference>
<dbReference type="InterPro" id="IPR050195">
    <property type="entry name" value="Primate_lentivir_Gag_pol-like"/>
</dbReference>
<feature type="compositionally biased region" description="Low complexity" evidence="5">
    <location>
        <begin position="600"/>
        <end position="610"/>
    </location>
</feature>
<dbReference type="Gene3D" id="1.10.150.490">
    <property type="entry name" value="Retroviral GAG p10 protein"/>
    <property type="match status" value="1"/>
</dbReference>
<evidence type="ECO:0000313" key="8">
    <source>
        <dbReference type="Proteomes" id="UP001177744"/>
    </source>
</evidence>
<feature type="region of interest" description="Disordered" evidence="5">
    <location>
        <begin position="642"/>
        <end position="663"/>
    </location>
</feature>
<dbReference type="Gene3D" id="4.10.60.10">
    <property type="entry name" value="Zinc finger, CCHC-type"/>
    <property type="match status" value="1"/>
</dbReference>
<evidence type="ECO:0000256" key="4">
    <source>
        <dbReference type="PROSITE-ProRule" id="PRU00047"/>
    </source>
</evidence>
<dbReference type="Pfam" id="PF00098">
    <property type="entry name" value="zf-CCHC"/>
    <property type="match status" value="1"/>
</dbReference>
<protein>
    <recommendedName>
        <fullName evidence="6">CCHC-type domain-containing protein</fullName>
    </recommendedName>
</protein>
<dbReference type="Pfam" id="PF19317">
    <property type="entry name" value="Gag_p24_C"/>
    <property type="match status" value="1"/>
</dbReference>
<dbReference type="InterPro" id="IPR008916">
    <property type="entry name" value="Retrov_capsid_C"/>
</dbReference>
<dbReference type="Pfam" id="PF00607">
    <property type="entry name" value="Gag_p24"/>
    <property type="match status" value="1"/>
</dbReference>
<feature type="compositionally biased region" description="Acidic residues" evidence="5">
    <location>
        <begin position="296"/>
        <end position="306"/>
    </location>
</feature>
<dbReference type="SUPFAM" id="SSF47943">
    <property type="entry name" value="Retrovirus capsid protein, N-terminal core domain"/>
    <property type="match status" value="1"/>
</dbReference>
<dbReference type="Proteomes" id="UP001177744">
    <property type="component" value="Unassembled WGS sequence"/>
</dbReference>
<feature type="region of interest" description="Disordered" evidence="5">
    <location>
        <begin position="591"/>
        <end position="624"/>
    </location>
</feature>
<feature type="region of interest" description="Disordered" evidence="5">
    <location>
        <begin position="112"/>
        <end position="186"/>
    </location>
</feature>
<dbReference type="Gene3D" id="1.10.1200.30">
    <property type="match status" value="1"/>
</dbReference>
<dbReference type="Pfam" id="PF14787">
    <property type="entry name" value="zf-CCHC_5"/>
    <property type="match status" value="1"/>
</dbReference>
<dbReference type="SMART" id="SM00343">
    <property type="entry name" value="ZnF_C2HC"/>
    <property type="match status" value="2"/>
</dbReference>
<evidence type="ECO:0000259" key="6">
    <source>
        <dbReference type="PROSITE" id="PS50158"/>
    </source>
</evidence>
<accession>A0AA40HHR4</accession>
<keyword evidence="2 4" id="KW-0863">Zinc-finger</keyword>
<dbReference type="Pfam" id="PF02337">
    <property type="entry name" value="Gag_p10"/>
    <property type="match status" value="1"/>
</dbReference>
<dbReference type="InterPro" id="IPR036875">
    <property type="entry name" value="Znf_CCHC_sf"/>
</dbReference>
<dbReference type="SUPFAM" id="SSF47353">
    <property type="entry name" value="Retrovirus capsid dimerization domain-like"/>
    <property type="match status" value="1"/>
</dbReference>
<dbReference type="PROSITE" id="PS50158">
    <property type="entry name" value="ZF_CCHC"/>
    <property type="match status" value="1"/>
</dbReference>
<organism evidence="7 8">
    <name type="scientific">Cnephaeus nilssonii</name>
    <name type="common">Northern bat</name>
    <name type="synonym">Eptesicus nilssonii</name>
    <dbReference type="NCBI Taxonomy" id="3371016"/>
    <lineage>
        <taxon>Eukaryota</taxon>
        <taxon>Metazoa</taxon>
        <taxon>Chordata</taxon>
        <taxon>Craniata</taxon>
        <taxon>Vertebrata</taxon>
        <taxon>Euteleostomi</taxon>
        <taxon>Mammalia</taxon>
        <taxon>Eutheria</taxon>
        <taxon>Laurasiatheria</taxon>
        <taxon>Chiroptera</taxon>
        <taxon>Yangochiroptera</taxon>
        <taxon>Vespertilionidae</taxon>
        <taxon>Cnephaeus</taxon>
    </lineage>
</organism>
<sequence length="663" mass="74882">MGNSLSSHEMFLDSLKQSLRTRGVRVKKKDLKKFFDFIHDTLPWFPLEGTINHRRWARVGDALQDFYRVFGPEKIPVTTFSYWNLINDMLKIHSHDPDVQEVIKTGEEILKENSRPPSTCPSVIINLPEEPLDPPKETLNKPDNNKPLKQISSPPKTPPPPLNPGIYPSFSYKNYPDRLPPEDQETLDEEAARYHNDNPWPKINLTQEVSSLKDLLQQKREHIHLLKEIQALETELTTLTLNHNPPPAKTKNKNKPLLHAFPVTRSHQSKNSSEEIEENNLQQEQSPDSQDNPDQNSDEETSDTDDPPSNPNQNSGQKYRRLNLKHLKDLKAAISNYGTTAPFTLALLEGLSDRWLTPNDWFFLARATLSGGDYVLWRTDFVENCRETAQRNNESKISRSWTRDKLLGRSPYDTNEAQAAFPPGLLAQIQNAGLKAWRRLPPKGSATMSLAKIRQGPDEPYSDFISRLTDAAERLVGEGETESAFIKHLAYENANPSCQETIRPHRCGSLSDYIKLCAGIGTSHAIGLAIGAALKDFTKSQQDKICFNCKQPGHFARECPSTREYPSNKQNRPSSLCPKCKRGKHWAKECRSQTDINGKPIPQNQGNPQRGQPPAPYLGHNQGAIRFVPPTENQILPAQALAPSAEQPQGVQDWTSVPPPRQY</sequence>
<dbReference type="GO" id="GO:0008270">
    <property type="term" value="F:zinc ion binding"/>
    <property type="evidence" value="ECO:0007669"/>
    <property type="project" value="UniProtKB-KW"/>
</dbReference>
<dbReference type="GO" id="GO:0016032">
    <property type="term" value="P:viral process"/>
    <property type="evidence" value="ECO:0007669"/>
    <property type="project" value="InterPro"/>
</dbReference>
<dbReference type="AlphaFoldDB" id="A0AA40HHR4"/>
<dbReference type="GO" id="GO:0003676">
    <property type="term" value="F:nucleic acid binding"/>
    <property type="evidence" value="ECO:0007669"/>
    <property type="project" value="InterPro"/>
</dbReference>
<keyword evidence="3" id="KW-0862">Zinc</keyword>
<feature type="domain" description="CCHC-type" evidence="6">
    <location>
        <begin position="546"/>
        <end position="561"/>
    </location>
</feature>
<dbReference type="InterPro" id="IPR010999">
    <property type="entry name" value="Retrovr_matrix"/>
</dbReference>
<dbReference type="EMBL" id="JAULJE010000020">
    <property type="protein sequence ID" value="KAK1331062.1"/>
    <property type="molecule type" value="Genomic_DNA"/>
</dbReference>
<dbReference type="Gene3D" id="1.10.375.10">
    <property type="entry name" value="Human Immunodeficiency Virus Type 1 Capsid Protein"/>
    <property type="match status" value="1"/>
</dbReference>
<dbReference type="InterPro" id="IPR001878">
    <property type="entry name" value="Znf_CCHC"/>
</dbReference>
<dbReference type="InterPro" id="IPR038124">
    <property type="entry name" value="B_retro_matrix_sf"/>
</dbReference>
<dbReference type="InterPro" id="IPR008919">
    <property type="entry name" value="Retrov_capsid_N"/>
</dbReference>
<dbReference type="GO" id="GO:0005198">
    <property type="term" value="F:structural molecule activity"/>
    <property type="evidence" value="ECO:0007669"/>
    <property type="project" value="InterPro"/>
</dbReference>
<comment type="caution">
    <text evidence="7">The sequence shown here is derived from an EMBL/GenBank/DDBJ whole genome shotgun (WGS) entry which is preliminary data.</text>
</comment>
<keyword evidence="8" id="KW-1185">Reference proteome</keyword>
<evidence type="ECO:0000256" key="2">
    <source>
        <dbReference type="ARBA" id="ARBA00022771"/>
    </source>
</evidence>
<keyword evidence="1" id="KW-0479">Metal-binding</keyword>
<dbReference type="InterPro" id="IPR003322">
    <property type="entry name" value="B_retro_matrix"/>
</dbReference>
<proteinExistence type="predicted"/>
<dbReference type="SUPFAM" id="SSF47836">
    <property type="entry name" value="Retroviral matrix proteins"/>
    <property type="match status" value="1"/>
</dbReference>
<dbReference type="InterPro" id="IPR045345">
    <property type="entry name" value="Gag_p24_C"/>
</dbReference>
<evidence type="ECO:0000313" key="7">
    <source>
        <dbReference type="EMBL" id="KAK1331062.1"/>
    </source>
</evidence>
<name>A0AA40HHR4_CNENI</name>
<evidence type="ECO:0000256" key="5">
    <source>
        <dbReference type="SAM" id="MobiDB-lite"/>
    </source>
</evidence>
<reference evidence="7" key="1">
    <citation type="submission" date="2023-06" db="EMBL/GenBank/DDBJ databases">
        <title>Reference genome for the Northern bat (Eptesicus nilssonii), a most northern bat species.</title>
        <authorList>
            <person name="Laine V.N."/>
            <person name="Pulliainen A.T."/>
            <person name="Lilley T.M."/>
        </authorList>
    </citation>
    <scope>NUCLEOTIDE SEQUENCE</scope>
    <source>
        <strain evidence="7">BLF_Eptnil</strain>
        <tissue evidence="7">Kidney</tissue>
    </source>
</reference>
<feature type="region of interest" description="Disordered" evidence="5">
    <location>
        <begin position="263"/>
        <end position="317"/>
    </location>
</feature>
<dbReference type="SUPFAM" id="SSF57756">
    <property type="entry name" value="Retrovirus zinc finger-like domains"/>
    <property type="match status" value="2"/>
</dbReference>
<feature type="compositionally biased region" description="Polar residues" evidence="5">
    <location>
        <begin position="646"/>
        <end position="655"/>
    </location>
</feature>
<feature type="compositionally biased region" description="Basic and acidic residues" evidence="5">
    <location>
        <begin position="133"/>
        <end position="146"/>
    </location>
</feature>